<dbReference type="AlphaFoldDB" id="A0A939FVA2"/>
<dbReference type="RefSeq" id="WP_207248841.1">
    <property type="nucleotide sequence ID" value="NZ_JAFMOF010000007.1"/>
</dbReference>
<proteinExistence type="predicted"/>
<dbReference type="Pfam" id="PF09485">
    <property type="entry name" value="CRISPR_Cse2"/>
    <property type="match status" value="1"/>
</dbReference>
<gene>
    <name evidence="1" type="primary">casB</name>
    <name evidence="1" type="ORF">J1792_32475</name>
</gene>
<dbReference type="EMBL" id="JAFMOF010000007">
    <property type="protein sequence ID" value="MBO0657261.1"/>
    <property type="molecule type" value="Genomic_DNA"/>
</dbReference>
<reference evidence="1" key="1">
    <citation type="submission" date="2021-03" db="EMBL/GenBank/DDBJ databases">
        <title>Streptomyces strains.</title>
        <authorList>
            <person name="Lund M.B."/>
            <person name="Toerring T."/>
        </authorList>
    </citation>
    <scope>NUCLEOTIDE SEQUENCE</scope>
    <source>
        <strain evidence="1">JCM 4242</strain>
    </source>
</reference>
<keyword evidence="2" id="KW-1185">Reference proteome</keyword>
<accession>A0A939FVA2</accession>
<sequence length="207" mass="22705">MTAESLPASPAPAVGAATPGPLERYEKFLRIVRKACSTPGGRAALRQGLADDLSSPWQLYMHLLPAGGIPAYAATREAERPYLLVACLYAVHDAPNPRTAKTTPSPAPKPADVRKNLGWSYARAATTGAMRQQNAADALSYLAQLDTEGLYRDLPGAISLLRSHRIPVQWPVLLRDLTRWPNWADDVRIDWVRAFHTPARSTEENTK</sequence>
<dbReference type="Proteomes" id="UP000664781">
    <property type="component" value="Unassembled WGS sequence"/>
</dbReference>
<comment type="caution">
    <text evidence="1">The sequence shown here is derived from an EMBL/GenBank/DDBJ whole genome shotgun (WGS) entry which is preliminary data.</text>
</comment>
<name>A0A939FVA2_9ACTN</name>
<dbReference type="InterPro" id="IPR013382">
    <property type="entry name" value="CRISPR-assoc_prot_Cse2"/>
</dbReference>
<dbReference type="NCBIfam" id="TIGR02548">
    <property type="entry name" value="casB_cse2"/>
    <property type="match status" value="1"/>
</dbReference>
<evidence type="ECO:0000313" key="2">
    <source>
        <dbReference type="Proteomes" id="UP000664781"/>
    </source>
</evidence>
<protein>
    <submittedName>
        <fullName evidence="1">Type I-E CRISPR-associated protein Cse2/CasB</fullName>
    </submittedName>
</protein>
<organism evidence="1 2">
    <name type="scientific">Streptomyces triculaminicus</name>
    <dbReference type="NCBI Taxonomy" id="2816232"/>
    <lineage>
        <taxon>Bacteria</taxon>
        <taxon>Bacillati</taxon>
        <taxon>Actinomycetota</taxon>
        <taxon>Actinomycetes</taxon>
        <taxon>Kitasatosporales</taxon>
        <taxon>Streptomycetaceae</taxon>
        <taxon>Streptomyces</taxon>
    </lineage>
</organism>
<evidence type="ECO:0000313" key="1">
    <source>
        <dbReference type="EMBL" id="MBO0657261.1"/>
    </source>
</evidence>
<dbReference type="InterPro" id="IPR038287">
    <property type="entry name" value="Cse2_sf"/>
</dbReference>
<dbReference type="Gene3D" id="1.10.520.40">
    <property type="entry name" value="CRISPR-associated protein Cse2"/>
    <property type="match status" value="1"/>
</dbReference>